<dbReference type="Proteomes" id="UP001186047">
    <property type="component" value="Unassembled WGS sequence"/>
</dbReference>
<evidence type="ECO:0000313" key="1">
    <source>
        <dbReference type="EMBL" id="MDV2632375.1"/>
    </source>
</evidence>
<dbReference type="EMBL" id="JAWHVL010000014">
    <property type="protein sequence ID" value="MDV2632375.1"/>
    <property type="molecule type" value="Genomic_DNA"/>
</dbReference>
<organism evidence="1 2">
    <name type="scientific">Lactococcus lactis</name>
    <dbReference type="NCBI Taxonomy" id="1358"/>
    <lineage>
        <taxon>Bacteria</taxon>
        <taxon>Bacillati</taxon>
        <taxon>Bacillota</taxon>
        <taxon>Bacilli</taxon>
        <taxon>Lactobacillales</taxon>
        <taxon>Streptococcaceae</taxon>
        <taxon>Lactococcus</taxon>
    </lineage>
</organism>
<dbReference type="AlphaFoldDB" id="A0AAE4T148"/>
<sequence>MGKYFVTDNERLGLQASQFIHAKISGKYFEKAREEFPDAKFITVNELYDTLQKSTGKGDELIISKFAKPWEESLKANYPEASIIKYND</sequence>
<proteinExistence type="predicted"/>
<comment type="caution">
    <text evidence="1">The sequence shown here is derived from an EMBL/GenBank/DDBJ whole genome shotgun (WGS) entry which is preliminary data.</text>
</comment>
<dbReference type="RefSeq" id="WP_098403539.1">
    <property type="nucleotide sequence ID" value="NZ_CP133256.1"/>
</dbReference>
<accession>A0AAE4T148</accession>
<protein>
    <submittedName>
        <fullName evidence="1">Uncharacterized protein</fullName>
    </submittedName>
</protein>
<reference evidence="1" key="1">
    <citation type="submission" date="2023-10" db="EMBL/GenBank/DDBJ databases">
        <title>Production of high quality cheese from raw caw milk (raw cheese).</title>
        <authorList>
            <person name="Samouris G."/>
        </authorList>
    </citation>
    <scope>NUCLEOTIDE SEQUENCE</scope>
    <source>
        <strain evidence="1">M17-3</strain>
    </source>
</reference>
<evidence type="ECO:0000313" key="2">
    <source>
        <dbReference type="Proteomes" id="UP001186047"/>
    </source>
</evidence>
<name>A0AAE4T148_9LACT</name>
<gene>
    <name evidence="1" type="ORF">RZO31_05740</name>
</gene>